<feature type="non-terminal residue" evidence="3">
    <location>
        <position position="159"/>
    </location>
</feature>
<keyword evidence="4" id="KW-1185">Reference proteome</keyword>
<feature type="transmembrane region" description="Helical" evidence="2">
    <location>
        <begin position="98"/>
        <end position="116"/>
    </location>
</feature>
<dbReference type="Pfam" id="PF05821">
    <property type="entry name" value="NDUF_B8"/>
    <property type="match status" value="1"/>
</dbReference>
<feature type="region of interest" description="Disordered" evidence="1">
    <location>
        <begin position="19"/>
        <end position="49"/>
    </location>
</feature>
<evidence type="ECO:0000256" key="2">
    <source>
        <dbReference type="SAM" id="Phobius"/>
    </source>
</evidence>
<dbReference type="GO" id="GO:0005739">
    <property type="term" value="C:mitochondrion"/>
    <property type="evidence" value="ECO:0007669"/>
    <property type="project" value="InterPro"/>
</dbReference>
<dbReference type="STRING" id="1684307.A0A316TXY1"/>
<evidence type="ECO:0000256" key="1">
    <source>
        <dbReference type="SAM" id="MobiDB-lite"/>
    </source>
</evidence>
<proteinExistence type="predicted"/>
<dbReference type="RefSeq" id="XP_025345346.1">
    <property type="nucleotide sequence ID" value="XM_025490737.1"/>
</dbReference>
<protein>
    <submittedName>
        <fullName evidence="3">Uncharacterized protein</fullName>
    </submittedName>
</protein>
<keyword evidence="2" id="KW-1133">Transmembrane helix</keyword>
<feature type="non-terminal residue" evidence="3">
    <location>
        <position position="1"/>
    </location>
</feature>
<dbReference type="AlphaFoldDB" id="A0A316TXY1"/>
<dbReference type="PANTHER" id="PTHR12840">
    <property type="entry name" value="NADH-UBIQUINONE OXIDOREDUCTASE ASHI SUBUNIT"/>
    <property type="match status" value="1"/>
</dbReference>
<dbReference type="GeneID" id="37012471"/>
<dbReference type="InterPro" id="IPR008699">
    <property type="entry name" value="NDUFB8"/>
</dbReference>
<name>A0A316TXY1_9BASI</name>
<dbReference type="EMBL" id="KZ819337">
    <property type="protein sequence ID" value="PWN18186.1"/>
    <property type="molecule type" value="Genomic_DNA"/>
</dbReference>
<keyword evidence="2" id="KW-0812">Transmembrane</keyword>
<gene>
    <name evidence="3" type="ORF">BCV69DRAFT_263561</name>
</gene>
<sequence>RAARGVALQSASGRTVALSPRGFATSSSSRAEEKDPQLGDYPDVPAKSYQSRRYDKSWWDPQEKRNFGEIPGEQDDVLSVWAPDIHAGVKPSFALRQLGIATLGFCSFFSVVYYFAADSPAERRTYPRDGLAEELGNSQVAAYKEGDFDAKEEDEDEDD</sequence>
<evidence type="ECO:0000313" key="3">
    <source>
        <dbReference type="EMBL" id="PWN18186.1"/>
    </source>
</evidence>
<keyword evidence="2" id="KW-0472">Membrane</keyword>
<dbReference type="Proteomes" id="UP000245942">
    <property type="component" value="Unassembled WGS sequence"/>
</dbReference>
<dbReference type="OrthoDB" id="2014058at2759"/>
<organism evidence="3 4">
    <name type="scientific">Pseudomicrostroma glucosiphilum</name>
    <dbReference type="NCBI Taxonomy" id="1684307"/>
    <lineage>
        <taxon>Eukaryota</taxon>
        <taxon>Fungi</taxon>
        <taxon>Dikarya</taxon>
        <taxon>Basidiomycota</taxon>
        <taxon>Ustilaginomycotina</taxon>
        <taxon>Exobasidiomycetes</taxon>
        <taxon>Microstromatales</taxon>
        <taxon>Microstromatales incertae sedis</taxon>
        <taxon>Pseudomicrostroma</taxon>
    </lineage>
</organism>
<evidence type="ECO:0000313" key="4">
    <source>
        <dbReference type="Proteomes" id="UP000245942"/>
    </source>
</evidence>
<reference evidence="3 4" key="1">
    <citation type="journal article" date="2018" name="Mol. Biol. Evol.">
        <title>Broad Genomic Sampling Reveals a Smut Pathogenic Ancestry of the Fungal Clade Ustilaginomycotina.</title>
        <authorList>
            <person name="Kijpornyongpan T."/>
            <person name="Mondo S.J."/>
            <person name="Barry K."/>
            <person name="Sandor L."/>
            <person name="Lee J."/>
            <person name="Lipzen A."/>
            <person name="Pangilinan J."/>
            <person name="LaButti K."/>
            <person name="Hainaut M."/>
            <person name="Henrissat B."/>
            <person name="Grigoriev I.V."/>
            <person name="Spatafora J.W."/>
            <person name="Aime M.C."/>
        </authorList>
    </citation>
    <scope>NUCLEOTIDE SEQUENCE [LARGE SCALE GENOMIC DNA]</scope>
    <source>
        <strain evidence="3 4">MCA 4718</strain>
    </source>
</reference>
<accession>A0A316TXY1</accession>
<dbReference type="PANTHER" id="PTHR12840:SF1">
    <property type="entry name" value="NADH DEHYDROGENASE [UBIQUINONE] 1 BETA SUBCOMPLEX SUBUNIT 8, MITOCHONDRIAL"/>
    <property type="match status" value="1"/>
</dbReference>